<protein>
    <submittedName>
        <fullName evidence="3">Sorbosone dehydrogenase family protein</fullName>
    </submittedName>
</protein>
<organism evidence="3 4">
    <name type="scientific">Marilutibacter alkalisoli</name>
    <dbReference type="NCBI Taxonomy" id="2591633"/>
    <lineage>
        <taxon>Bacteria</taxon>
        <taxon>Pseudomonadati</taxon>
        <taxon>Pseudomonadota</taxon>
        <taxon>Gammaproteobacteria</taxon>
        <taxon>Lysobacterales</taxon>
        <taxon>Lysobacteraceae</taxon>
        <taxon>Marilutibacter</taxon>
    </lineage>
</organism>
<keyword evidence="4" id="KW-1185">Reference proteome</keyword>
<dbReference type="InterPro" id="IPR011041">
    <property type="entry name" value="Quinoprot_gluc/sorb_DH_b-prop"/>
</dbReference>
<accession>A0A514BSU1</accession>
<dbReference type="RefSeq" id="WP_141623785.1">
    <property type="nucleotide sequence ID" value="NZ_CP041242.1"/>
</dbReference>
<feature type="domain" description="Pyrroloquinoline quinone-dependent pyranose dehydrogenase beta-propeller" evidence="2">
    <location>
        <begin position="349"/>
        <end position="460"/>
    </location>
</feature>
<proteinExistence type="predicted"/>
<dbReference type="Proteomes" id="UP000317199">
    <property type="component" value="Chromosome"/>
</dbReference>
<dbReference type="SUPFAM" id="SSF50952">
    <property type="entry name" value="Soluble quinoprotein glucose dehydrogenase"/>
    <property type="match status" value="1"/>
</dbReference>
<dbReference type="InterPro" id="IPR011042">
    <property type="entry name" value="6-blade_b-propeller_TolB-like"/>
</dbReference>
<dbReference type="AlphaFoldDB" id="A0A514BSU1"/>
<reference evidence="3 4" key="1">
    <citation type="submission" date="2019-06" db="EMBL/GenBank/DDBJ databases">
        <title>Lysobacter alkalisoli sp. nov. isolated from saline-alkali soil.</title>
        <authorList>
            <person name="Sun J.-Q."/>
            <person name="Xu L."/>
        </authorList>
    </citation>
    <scope>NUCLEOTIDE SEQUENCE [LARGE SCALE GENOMIC DNA]</scope>
    <source>
        <strain evidence="3 4">SJ-36</strain>
    </source>
</reference>
<evidence type="ECO:0000256" key="1">
    <source>
        <dbReference type="SAM" id="MobiDB-lite"/>
    </source>
</evidence>
<dbReference type="KEGG" id="lyj:FKV23_10425"/>
<dbReference type="EMBL" id="CP041242">
    <property type="protein sequence ID" value="QDH70450.1"/>
    <property type="molecule type" value="Genomic_DNA"/>
</dbReference>
<evidence type="ECO:0000313" key="4">
    <source>
        <dbReference type="Proteomes" id="UP000317199"/>
    </source>
</evidence>
<dbReference type="InterPro" id="IPR054539">
    <property type="entry name" value="Beta-prop_PDH"/>
</dbReference>
<name>A0A514BSU1_9GAMM</name>
<dbReference type="Pfam" id="PF22807">
    <property type="entry name" value="TrAA12"/>
    <property type="match status" value="2"/>
</dbReference>
<dbReference type="Gene3D" id="2.120.10.30">
    <property type="entry name" value="TolB, C-terminal domain"/>
    <property type="match status" value="1"/>
</dbReference>
<dbReference type="OrthoDB" id="9770043at2"/>
<dbReference type="PANTHER" id="PTHR33546:SF1">
    <property type="entry name" value="LARGE, MULTIFUNCTIONAL SECRETED PROTEIN"/>
    <property type="match status" value="1"/>
</dbReference>
<dbReference type="PANTHER" id="PTHR33546">
    <property type="entry name" value="LARGE, MULTIFUNCTIONAL SECRETED PROTEIN-RELATED"/>
    <property type="match status" value="1"/>
</dbReference>
<evidence type="ECO:0000313" key="3">
    <source>
        <dbReference type="EMBL" id="QDH70450.1"/>
    </source>
</evidence>
<gene>
    <name evidence="3" type="ORF">FKV23_10425</name>
</gene>
<sequence length="471" mass="49280">MNPPLSILVPGALSTTLAAIVLGACSSRGVPPDDSTQNQQPPPTATYAAGTGPNPELPDPRSSLIPTVDIAPAVGWADDAQPTPADGFAVTAFARGLDHPRTVHVLPNGDVLVAESNAPPREVDKGLKRRAMDAVMKRAGAGVPSADRITLLRDADGDGVAEMRTAFLENLTSPFGMALVGDTLYVANADALVKVPYAEGTTRITSSPIEVAPLPGGPLNHHWTKALIASPDGSKLYVGVGSNSNIGENGMEMEVDRAAILEVDAASGETRVFASGLRNPTALDWNPDTGALWTVVNERDELGNDLVPDYLTSVQEGGFYGWPYSYFGPHTDPRIDNDEQRPDLVAKAIVPDYALGSHVAPLGLAFHTTDPGSQQALPARYRNGAFLGLHGSWNRSPKSGYKVVFVPFSDGRPAGPMEDILGGFVNTDGEAQGRPVGVAIDARGAVLVADDVGNAVWRITAASPTVTAPTP</sequence>
<feature type="domain" description="Pyrroloquinoline quinone-dependent pyranose dehydrogenase beta-propeller" evidence="2">
    <location>
        <begin position="155"/>
        <end position="303"/>
    </location>
</feature>
<evidence type="ECO:0000259" key="2">
    <source>
        <dbReference type="Pfam" id="PF22807"/>
    </source>
</evidence>
<feature type="region of interest" description="Disordered" evidence="1">
    <location>
        <begin position="29"/>
        <end position="65"/>
    </location>
</feature>